<dbReference type="OrthoDB" id="5295305at2"/>
<gene>
    <name evidence="5" type="ORF">GCM10010990_21460</name>
</gene>
<dbReference type="GO" id="GO:0005737">
    <property type="term" value="C:cytoplasm"/>
    <property type="evidence" value="ECO:0007669"/>
    <property type="project" value="TreeGrafter"/>
</dbReference>
<evidence type="ECO:0000313" key="5">
    <source>
        <dbReference type="EMBL" id="GGD71651.1"/>
    </source>
</evidence>
<comment type="similarity">
    <text evidence="3">Belongs to the acetyltransferase family. RimJ subfamily.</text>
</comment>
<proteinExistence type="inferred from homology"/>
<accession>A0A916Z3C0</accession>
<dbReference type="InterPro" id="IPR000182">
    <property type="entry name" value="GNAT_dom"/>
</dbReference>
<evidence type="ECO:0000256" key="3">
    <source>
        <dbReference type="ARBA" id="ARBA00038502"/>
    </source>
</evidence>
<dbReference type="PANTHER" id="PTHR43792:SF8">
    <property type="entry name" value="[RIBOSOMAL PROTEIN US5]-ALANINE N-ACETYLTRANSFERASE"/>
    <property type="match status" value="1"/>
</dbReference>
<reference evidence="5" key="1">
    <citation type="journal article" date="2014" name="Int. J. Syst. Evol. Microbiol.">
        <title>Complete genome sequence of Corynebacterium casei LMG S-19264T (=DSM 44701T), isolated from a smear-ripened cheese.</title>
        <authorList>
            <consortium name="US DOE Joint Genome Institute (JGI-PGF)"/>
            <person name="Walter F."/>
            <person name="Albersmeier A."/>
            <person name="Kalinowski J."/>
            <person name="Ruckert C."/>
        </authorList>
    </citation>
    <scope>NUCLEOTIDE SEQUENCE</scope>
    <source>
        <strain evidence="5">CGMCC 1.15360</strain>
    </source>
</reference>
<evidence type="ECO:0000256" key="2">
    <source>
        <dbReference type="ARBA" id="ARBA00023315"/>
    </source>
</evidence>
<keyword evidence="1" id="KW-0808">Transferase</keyword>
<dbReference type="Pfam" id="PF13302">
    <property type="entry name" value="Acetyltransf_3"/>
    <property type="match status" value="1"/>
</dbReference>
<protein>
    <submittedName>
        <fullName evidence="5">Acetyltransferase</fullName>
    </submittedName>
</protein>
<dbReference type="GO" id="GO:0008999">
    <property type="term" value="F:protein-N-terminal-alanine acetyltransferase activity"/>
    <property type="evidence" value="ECO:0007669"/>
    <property type="project" value="TreeGrafter"/>
</dbReference>
<feature type="domain" description="N-acetyltransferase" evidence="4">
    <location>
        <begin position="5"/>
        <end position="167"/>
    </location>
</feature>
<dbReference type="PANTHER" id="PTHR43792">
    <property type="entry name" value="GNAT FAMILY, PUTATIVE (AFU_ORTHOLOGUE AFUA_3G00765)-RELATED-RELATED"/>
    <property type="match status" value="1"/>
</dbReference>
<evidence type="ECO:0000259" key="4">
    <source>
        <dbReference type="PROSITE" id="PS51186"/>
    </source>
</evidence>
<name>A0A916Z3C0_9SPHN</name>
<organism evidence="5 6">
    <name type="scientific">Croceicoccus mobilis</name>
    <dbReference type="NCBI Taxonomy" id="1703339"/>
    <lineage>
        <taxon>Bacteria</taxon>
        <taxon>Pseudomonadati</taxon>
        <taxon>Pseudomonadota</taxon>
        <taxon>Alphaproteobacteria</taxon>
        <taxon>Sphingomonadales</taxon>
        <taxon>Erythrobacteraceae</taxon>
        <taxon>Croceicoccus</taxon>
    </lineage>
</organism>
<keyword evidence="2" id="KW-0012">Acyltransferase</keyword>
<comment type="caution">
    <text evidence="5">The sequence shown here is derived from an EMBL/GenBank/DDBJ whole genome shotgun (WGS) entry which is preliminary data.</text>
</comment>
<keyword evidence="6" id="KW-1185">Reference proteome</keyword>
<dbReference type="Gene3D" id="3.40.630.30">
    <property type="match status" value="1"/>
</dbReference>
<dbReference type="PROSITE" id="PS51186">
    <property type="entry name" value="GNAT"/>
    <property type="match status" value="1"/>
</dbReference>
<dbReference type="RefSeq" id="WP_066774405.1">
    <property type="nucleotide sequence ID" value="NZ_BMIP01000004.1"/>
</dbReference>
<dbReference type="EMBL" id="BMIP01000004">
    <property type="protein sequence ID" value="GGD71651.1"/>
    <property type="molecule type" value="Genomic_DNA"/>
</dbReference>
<evidence type="ECO:0000313" key="6">
    <source>
        <dbReference type="Proteomes" id="UP000612349"/>
    </source>
</evidence>
<dbReference type="AlphaFoldDB" id="A0A916Z3C0"/>
<sequence length="170" mass="18474">MVARVKVAPVTLDDGDLVRRNAANRNYHAPWSAPFVDSDGFAAFHAAMQAPENCALVARHSADGSAIGVISFTRIARGNFLSAYCGYYGYAETAGQGLMREALALALGHAFGPLALHRVEANIQPGNMRSIRLVSSLGFRREGFSPAYLRIGGEWRDHERWALLTGELRG</sequence>
<dbReference type="InterPro" id="IPR016181">
    <property type="entry name" value="Acyl_CoA_acyltransferase"/>
</dbReference>
<dbReference type="InterPro" id="IPR051531">
    <property type="entry name" value="N-acetyltransferase"/>
</dbReference>
<dbReference type="SUPFAM" id="SSF55729">
    <property type="entry name" value="Acyl-CoA N-acyltransferases (Nat)"/>
    <property type="match status" value="1"/>
</dbReference>
<evidence type="ECO:0000256" key="1">
    <source>
        <dbReference type="ARBA" id="ARBA00022679"/>
    </source>
</evidence>
<dbReference type="Proteomes" id="UP000612349">
    <property type="component" value="Unassembled WGS sequence"/>
</dbReference>
<reference evidence="5" key="2">
    <citation type="submission" date="2020-09" db="EMBL/GenBank/DDBJ databases">
        <authorList>
            <person name="Sun Q."/>
            <person name="Zhou Y."/>
        </authorList>
    </citation>
    <scope>NUCLEOTIDE SEQUENCE</scope>
    <source>
        <strain evidence="5">CGMCC 1.15360</strain>
    </source>
</reference>